<dbReference type="RefSeq" id="WP_054581497.1">
    <property type="nucleotide sequence ID" value="NZ_CP012808.1"/>
</dbReference>
<dbReference type="OrthoDB" id="6637906at2"/>
<dbReference type="Gene3D" id="2.120.10.30">
    <property type="entry name" value="TolB, C-terminal domain"/>
    <property type="match status" value="1"/>
</dbReference>
<dbReference type="EMBL" id="CP012808">
    <property type="protein sequence ID" value="ALH95606.1"/>
    <property type="molecule type" value="Genomic_DNA"/>
</dbReference>
<feature type="domain" description="P68 RBP/TagC-like beta-propeller" evidence="1">
    <location>
        <begin position="20"/>
        <end position="220"/>
    </location>
</feature>
<dbReference type="AlphaFoldDB" id="A0A0N9VWN4"/>
<dbReference type="InterPro" id="IPR048799">
    <property type="entry name" value="P68_RBP_TagC-like_beta-prop"/>
</dbReference>
<accession>A0A0N9VWN4</accession>
<sequence length="226" mass="26032">MFYMLIDAQLPFAYIGHQGITVDADSGTLYTSTGSAVKNHGWYITKFTYNKNEIPTDFKVIRIFDNSYSKKISAMPSISPDNKILAIRARKNQKNYVRIYDFNEFKKNEDQADKLPYNEWIVDDGLTKDNYPFQAITTDGKYIYLMSGKSDKLPKRLYIYDLKGKIVQKIDNLRIGYDDAFDFSQSGAWEPEGLAIDNKSKELLLFFALGDAGSRIGRIFRMKIQD</sequence>
<keyword evidence="3" id="KW-1185">Reference proteome</keyword>
<name>A0A0N9VWN4_9GAMM</name>
<dbReference type="Pfam" id="PF21311">
    <property type="entry name" value="Phage_RBD_prop"/>
    <property type="match status" value="1"/>
</dbReference>
<dbReference type="STRING" id="1324350.AOY20_08750"/>
<dbReference type="KEGG" id="aei:AOY20_08750"/>
<dbReference type="SUPFAM" id="SSF69304">
    <property type="entry name" value="Tricorn protease N-terminal domain"/>
    <property type="match status" value="1"/>
</dbReference>
<dbReference type="Proteomes" id="UP000064939">
    <property type="component" value="Chromosome"/>
</dbReference>
<proteinExistence type="predicted"/>
<reference evidence="2 3" key="1">
    <citation type="journal article" date="2015" name="Int. J. Syst. Evol. Microbiol.">
        <title>Acinetobacter equi sp. nov. isolated from horse faeces.</title>
        <authorList>
            <person name="Poppel M.T."/>
            <person name="Skiebe E."/>
            <person name="Laue M."/>
            <person name="Bergmann H."/>
            <person name="Ebersberger I."/>
            <person name="Garn T."/>
            <person name="Fruth A."/>
            <person name="Baumgardt S."/>
            <person name="Busse H.J."/>
            <person name="Wilharm G."/>
        </authorList>
    </citation>
    <scope>NUCLEOTIDE SEQUENCE [LARGE SCALE GENOMIC DNA]</scope>
    <source>
        <strain evidence="2 3">114</strain>
    </source>
</reference>
<evidence type="ECO:0000259" key="1">
    <source>
        <dbReference type="Pfam" id="PF21311"/>
    </source>
</evidence>
<dbReference type="InterPro" id="IPR011042">
    <property type="entry name" value="6-blade_b-propeller_TolB-like"/>
</dbReference>
<organism evidence="2 3">
    <name type="scientific">Acinetobacter equi</name>
    <dbReference type="NCBI Taxonomy" id="1324350"/>
    <lineage>
        <taxon>Bacteria</taxon>
        <taxon>Pseudomonadati</taxon>
        <taxon>Pseudomonadota</taxon>
        <taxon>Gammaproteobacteria</taxon>
        <taxon>Moraxellales</taxon>
        <taxon>Moraxellaceae</taxon>
        <taxon>Acinetobacter</taxon>
    </lineage>
</organism>
<gene>
    <name evidence="2" type="ORF">AOY20_08750</name>
</gene>
<evidence type="ECO:0000313" key="2">
    <source>
        <dbReference type="EMBL" id="ALH95606.1"/>
    </source>
</evidence>
<protein>
    <recommendedName>
        <fullName evidence="1">P68 RBP/TagC-like beta-propeller domain-containing protein</fullName>
    </recommendedName>
</protein>
<evidence type="ECO:0000313" key="3">
    <source>
        <dbReference type="Proteomes" id="UP000064939"/>
    </source>
</evidence>